<proteinExistence type="inferred from homology"/>
<keyword evidence="4 10" id="KW-0479">Metal-binding</keyword>
<comment type="function">
    <text evidence="10">Ubiquitin ligase protein which is a component of the N-end rule pathway. Recognizes and binds to proteins bearing specific N-terminal residues that are destabilizing according to the N-end rule, leading to their ubiquitination and subsequent degradation.</text>
</comment>
<feature type="zinc finger region" description="UBR-type" evidence="9">
    <location>
        <begin position="132"/>
        <end position="215"/>
    </location>
</feature>
<evidence type="ECO:0000313" key="14">
    <source>
        <dbReference type="Proteomes" id="UP000591131"/>
    </source>
</evidence>
<evidence type="ECO:0000256" key="8">
    <source>
        <dbReference type="ARBA" id="ARBA00046341"/>
    </source>
</evidence>
<dbReference type="GO" id="GO:0008270">
    <property type="term" value="F:zinc ion binding"/>
    <property type="evidence" value="ECO:0007669"/>
    <property type="project" value="UniProtKB-UniRule"/>
</dbReference>
<evidence type="ECO:0000256" key="2">
    <source>
        <dbReference type="ARBA" id="ARBA00004906"/>
    </source>
</evidence>
<evidence type="ECO:0000256" key="7">
    <source>
        <dbReference type="ARBA" id="ARBA00022833"/>
    </source>
</evidence>
<dbReference type="UniPathway" id="UPA00143"/>
<dbReference type="SMART" id="SM00396">
    <property type="entry name" value="ZnF_UBR1"/>
    <property type="match status" value="1"/>
</dbReference>
<evidence type="ECO:0000256" key="11">
    <source>
        <dbReference type="SAM" id="MobiDB-lite"/>
    </source>
</evidence>
<keyword evidence="14" id="KW-1185">Reference proteome</keyword>
<evidence type="ECO:0000256" key="10">
    <source>
        <dbReference type="RuleBase" id="RU366018"/>
    </source>
</evidence>
<keyword evidence="6 10" id="KW-0833">Ubl conjugation pathway</keyword>
<dbReference type="AlphaFoldDB" id="A0A7J6LUD6"/>
<feature type="domain" description="UBR-type" evidence="12">
    <location>
        <begin position="132"/>
        <end position="215"/>
    </location>
</feature>
<dbReference type="CDD" id="cd19673">
    <property type="entry name" value="UBR-box_UBR3"/>
    <property type="match status" value="1"/>
</dbReference>
<comment type="catalytic activity">
    <reaction evidence="1 10">
        <text>S-ubiquitinyl-[E2 ubiquitin-conjugating enzyme]-L-cysteine + [acceptor protein]-L-lysine = [E2 ubiquitin-conjugating enzyme]-L-cysteine + N(6)-ubiquitinyl-[acceptor protein]-L-lysine.</text>
        <dbReference type="EC" id="2.3.2.27"/>
    </reaction>
</comment>
<evidence type="ECO:0000313" key="13">
    <source>
        <dbReference type="EMBL" id="KAF4662877.1"/>
    </source>
</evidence>
<dbReference type="FunFam" id="2.10.110.30:FF:000002">
    <property type="entry name" value="Putative e3 ubiquitin-protein ligase ubr3"/>
    <property type="match status" value="1"/>
</dbReference>
<dbReference type="PROSITE" id="PS51157">
    <property type="entry name" value="ZF_UBR"/>
    <property type="match status" value="1"/>
</dbReference>
<evidence type="ECO:0000259" key="12">
    <source>
        <dbReference type="PROSITE" id="PS51157"/>
    </source>
</evidence>
<evidence type="ECO:0000256" key="5">
    <source>
        <dbReference type="ARBA" id="ARBA00022771"/>
    </source>
</evidence>
<gene>
    <name evidence="13" type="ORF">FOL47_006019</name>
</gene>
<evidence type="ECO:0000256" key="3">
    <source>
        <dbReference type="ARBA" id="ARBA00022679"/>
    </source>
</evidence>
<dbReference type="Gene3D" id="2.10.110.30">
    <property type="match status" value="1"/>
</dbReference>
<dbReference type="GO" id="GO:0071596">
    <property type="term" value="P:ubiquitin-dependent protein catabolic process via the N-end rule pathway"/>
    <property type="evidence" value="ECO:0007669"/>
    <property type="project" value="UniProtKB-UniRule"/>
</dbReference>
<feature type="non-terminal residue" evidence="13">
    <location>
        <position position="1"/>
    </location>
</feature>
<dbReference type="PANTHER" id="PTHR21497">
    <property type="entry name" value="UBIQUITIN LIGASE E3 ALPHA-RELATED"/>
    <property type="match status" value="1"/>
</dbReference>
<accession>A0A7J6LUD6</accession>
<evidence type="ECO:0000256" key="1">
    <source>
        <dbReference type="ARBA" id="ARBA00000900"/>
    </source>
</evidence>
<dbReference type="GO" id="GO:0016567">
    <property type="term" value="P:protein ubiquitination"/>
    <property type="evidence" value="ECO:0007669"/>
    <property type="project" value="UniProtKB-UniRule"/>
</dbReference>
<dbReference type="InterPro" id="IPR039164">
    <property type="entry name" value="UBR1-like"/>
</dbReference>
<dbReference type="OrthoDB" id="424702at2759"/>
<reference evidence="13 14" key="1">
    <citation type="submission" date="2020-04" db="EMBL/GenBank/DDBJ databases">
        <title>Perkinsus chesapeaki whole genome sequence.</title>
        <authorList>
            <person name="Bogema D.R."/>
        </authorList>
    </citation>
    <scope>NUCLEOTIDE SEQUENCE [LARGE SCALE GENOMIC DNA]</scope>
    <source>
        <strain evidence="13">ATCC PRA-425</strain>
    </source>
</reference>
<feature type="compositionally biased region" description="Low complexity" evidence="11">
    <location>
        <begin position="1"/>
        <end position="14"/>
    </location>
</feature>
<sequence length="563" mass="62251">MAVHSRPASPSGGSDSDDCSAEESSSLADIQASMIIALHSYAGSDEKLKEQLIAMYHSWLKVTPAVLGESSEESPSDPPLQRLQHFLDTVLYSLAPVDAQGSSGTAKDSSATLVETASKWCQSLPSSEGAKCRCDAVWYDKGQRVLTYVADGRETIAYGCKTCGLSSASCICVACFDAGEHEGHDFFISRSDYGCCDCGDAYAWRPEGFCKKHTGPLPNVDPADALPSITRSILPTAIGVVCSVLLGMIHETVAMKNPQSMSSLRSSHQLVDDQVSMILQWLMDLSTLHDGLRRSTAKAILKSVALRFDKETDEMVPFEFEMKGIREGGRQGTIIEALLTSLHKLGIKGRKALTNFIVDQMLDLTFKHDFSILFVRLYHDLALARTSPAKDKGLLLASSTVADIQRHSELGDFTCQMFTRKDVTVMLATEYDILGTILRTARDMLRRTIMREKVDEDTAIYQGVDVRHAIIKKHELTQCTMDLLYVLDHDEVHSVIMENDGKIMKEVVAPGWCALLKLAQFCYPNRVQRGNHVEFSDPDWTGALSLHTDLVSHSWLLIDIIYR</sequence>
<keyword evidence="7 10" id="KW-0862">Zinc</keyword>
<feature type="region of interest" description="Disordered" evidence="11">
    <location>
        <begin position="1"/>
        <end position="24"/>
    </location>
</feature>
<dbReference type="PANTHER" id="PTHR21497:SF24">
    <property type="entry name" value="E3 UBIQUITIN-PROTEIN LIGASE UBR1"/>
    <property type="match status" value="1"/>
</dbReference>
<protein>
    <recommendedName>
        <fullName evidence="10">E3 ubiquitin-protein ligase</fullName>
        <ecNumber evidence="10">2.3.2.27</ecNumber>
    </recommendedName>
</protein>
<evidence type="ECO:0000256" key="9">
    <source>
        <dbReference type="PROSITE-ProRule" id="PRU00508"/>
    </source>
</evidence>
<evidence type="ECO:0000256" key="6">
    <source>
        <dbReference type="ARBA" id="ARBA00022786"/>
    </source>
</evidence>
<organism evidence="13 14">
    <name type="scientific">Perkinsus chesapeaki</name>
    <name type="common">Clam parasite</name>
    <name type="synonym">Perkinsus andrewsi</name>
    <dbReference type="NCBI Taxonomy" id="330153"/>
    <lineage>
        <taxon>Eukaryota</taxon>
        <taxon>Sar</taxon>
        <taxon>Alveolata</taxon>
        <taxon>Perkinsozoa</taxon>
        <taxon>Perkinsea</taxon>
        <taxon>Perkinsida</taxon>
        <taxon>Perkinsidae</taxon>
        <taxon>Perkinsus</taxon>
    </lineage>
</organism>
<dbReference type="Proteomes" id="UP000591131">
    <property type="component" value="Unassembled WGS sequence"/>
</dbReference>
<dbReference type="InterPro" id="IPR003126">
    <property type="entry name" value="Znf_UBR"/>
</dbReference>
<keyword evidence="5 10" id="KW-0863">Zinc-finger</keyword>
<dbReference type="EMBL" id="JAAPAO010000333">
    <property type="protein sequence ID" value="KAF4662877.1"/>
    <property type="molecule type" value="Genomic_DNA"/>
</dbReference>
<dbReference type="GO" id="GO:0061630">
    <property type="term" value="F:ubiquitin protein ligase activity"/>
    <property type="evidence" value="ECO:0007669"/>
    <property type="project" value="UniProtKB-UniRule"/>
</dbReference>
<dbReference type="Pfam" id="PF02207">
    <property type="entry name" value="zf-UBR"/>
    <property type="match status" value="1"/>
</dbReference>
<comment type="caution">
    <text evidence="13">The sequence shown here is derived from an EMBL/GenBank/DDBJ whole genome shotgun (WGS) entry which is preliminary data.</text>
</comment>
<evidence type="ECO:0000256" key="4">
    <source>
        <dbReference type="ARBA" id="ARBA00022723"/>
    </source>
</evidence>
<name>A0A7J6LUD6_PERCH</name>
<dbReference type="EC" id="2.3.2.27" evidence="10"/>
<comment type="similarity">
    <text evidence="8 10">Belongs to the E3 ubiquitin-protein ligase UBR1-like family.</text>
</comment>
<dbReference type="GO" id="GO:0005737">
    <property type="term" value="C:cytoplasm"/>
    <property type="evidence" value="ECO:0007669"/>
    <property type="project" value="TreeGrafter"/>
</dbReference>
<comment type="pathway">
    <text evidence="2 10">Protein modification; protein ubiquitination.</text>
</comment>
<dbReference type="GO" id="GO:0000151">
    <property type="term" value="C:ubiquitin ligase complex"/>
    <property type="evidence" value="ECO:0007669"/>
    <property type="project" value="TreeGrafter"/>
</dbReference>
<keyword evidence="3 10" id="KW-0808">Transferase</keyword>